<dbReference type="Proteomes" id="UP000002358">
    <property type="component" value="Chromosome 5"/>
</dbReference>
<keyword evidence="4" id="KW-0479">Metal-binding</keyword>
<feature type="compositionally biased region" description="Polar residues" evidence="10">
    <location>
        <begin position="206"/>
        <end position="216"/>
    </location>
</feature>
<keyword evidence="9" id="KW-0175">Coiled coil</keyword>
<dbReference type="Gene3D" id="1.20.58.80">
    <property type="entry name" value="Phosphotransferase system, lactose/cellobiose-type IIA subunit"/>
    <property type="match status" value="1"/>
</dbReference>
<evidence type="ECO:0000256" key="7">
    <source>
        <dbReference type="ARBA" id="ARBA00022833"/>
    </source>
</evidence>
<dbReference type="GO" id="GO:0140492">
    <property type="term" value="F:metal-dependent deubiquitinase activity"/>
    <property type="evidence" value="ECO:0007669"/>
    <property type="project" value="InterPro"/>
</dbReference>
<evidence type="ECO:0000256" key="1">
    <source>
        <dbReference type="ARBA" id="ARBA00001947"/>
    </source>
</evidence>
<dbReference type="SMR" id="A0A7M7J6D4"/>
<keyword evidence="8" id="KW-0482">Metalloprotease</keyword>
<evidence type="ECO:0000256" key="4">
    <source>
        <dbReference type="ARBA" id="ARBA00022723"/>
    </source>
</evidence>
<feature type="compositionally biased region" description="Basic and acidic residues" evidence="10">
    <location>
        <begin position="217"/>
        <end position="229"/>
    </location>
</feature>
<reference evidence="12" key="1">
    <citation type="submission" date="2021-01" db="UniProtKB">
        <authorList>
            <consortium name="EnsemblMetazoa"/>
        </authorList>
    </citation>
    <scope>IDENTIFICATION</scope>
</reference>
<keyword evidence="13" id="KW-1185">Reference proteome</keyword>
<dbReference type="Gene3D" id="3.40.140.10">
    <property type="entry name" value="Cytidine Deaminase, domain 2"/>
    <property type="match status" value="1"/>
</dbReference>
<organism evidence="12 13">
    <name type="scientific">Nasonia vitripennis</name>
    <name type="common">Parasitic wasp</name>
    <dbReference type="NCBI Taxonomy" id="7425"/>
    <lineage>
        <taxon>Eukaryota</taxon>
        <taxon>Metazoa</taxon>
        <taxon>Ecdysozoa</taxon>
        <taxon>Arthropoda</taxon>
        <taxon>Hexapoda</taxon>
        <taxon>Insecta</taxon>
        <taxon>Pterygota</taxon>
        <taxon>Neoptera</taxon>
        <taxon>Endopterygota</taxon>
        <taxon>Hymenoptera</taxon>
        <taxon>Apocrita</taxon>
        <taxon>Proctotrupomorpha</taxon>
        <taxon>Chalcidoidea</taxon>
        <taxon>Pteromalidae</taxon>
        <taxon>Pteromalinae</taxon>
        <taxon>Nasonia</taxon>
    </lineage>
</organism>
<name>A0A7M7J6D4_NASVI</name>
<comment type="cofactor">
    <cofactor evidence="1">
        <name>Zn(2+)</name>
        <dbReference type="ChEBI" id="CHEBI:29105"/>
    </cofactor>
</comment>
<dbReference type="InterPro" id="IPR037518">
    <property type="entry name" value="MPN"/>
</dbReference>
<dbReference type="Pfam" id="PF01398">
    <property type="entry name" value="JAB"/>
    <property type="match status" value="1"/>
</dbReference>
<dbReference type="GO" id="GO:0016020">
    <property type="term" value="C:membrane"/>
    <property type="evidence" value="ECO:0007669"/>
    <property type="project" value="TreeGrafter"/>
</dbReference>
<dbReference type="OMA" id="MKFMTLF"/>
<dbReference type="OrthoDB" id="3640at2759"/>
<keyword evidence="7" id="KW-0862">Zinc</keyword>
<dbReference type="SUPFAM" id="SSF102712">
    <property type="entry name" value="JAB1/MPN domain"/>
    <property type="match status" value="1"/>
</dbReference>
<evidence type="ECO:0000259" key="11">
    <source>
        <dbReference type="PROSITE" id="PS50249"/>
    </source>
</evidence>
<dbReference type="AlphaFoldDB" id="A0A7M7J6D4"/>
<dbReference type="GO" id="GO:0005768">
    <property type="term" value="C:endosome"/>
    <property type="evidence" value="ECO:0007669"/>
    <property type="project" value="TreeGrafter"/>
</dbReference>
<dbReference type="PANTHER" id="PTHR12947">
    <property type="entry name" value="AMSH-LIKE PROTEASE"/>
    <property type="match status" value="1"/>
</dbReference>
<dbReference type="GO" id="GO:0070536">
    <property type="term" value="P:protein K63-linked deubiquitination"/>
    <property type="evidence" value="ECO:0007669"/>
    <property type="project" value="InterPro"/>
</dbReference>
<evidence type="ECO:0000313" key="13">
    <source>
        <dbReference type="Proteomes" id="UP000002358"/>
    </source>
</evidence>
<keyword evidence="3" id="KW-0645">Protease</keyword>
<dbReference type="EnsemblMetazoa" id="XM_016987724">
    <property type="protein sequence ID" value="XP_016843213"/>
    <property type="gene ID" value="LOC100120288"/>
</dbReference>
<evidence type="ECO:0000256" key="9">
    <source>
        <dbReference type="SAM" id="Coils"/>
    </source>
</evidence>
<feature type="coiled-coil region" evidence="9">
    <location>
        <begin position="123"/>
        <end position="172"/>
    </location>
</feature>
<feature type="compositionally biased region" description="Basic and acidic residues" evidence="10">
    <location>
        <begin position="1"/>
        <end position="12"/>
    </location>
</feature>
<dbReference type="InParanoid" id="A0A7M7J6D4"/>
<dbReference type="InterPro" id="IPR000555">
    <property type="entry name" value="JAMM/MPN+_dom"/>
</dbReference>
<evidence type="ECO:0000256" key="8">
    <source>
        <dbReference type="ARBA" id="ARBA00023049"/>
    </source>
</evidence>
<dbReference type="CDD" id="cd08066">
    <property type="entry name" value="MPN_AMSH_like"/>
    <property type="match status" value="1"/>
</dbReference>
<evidence type="ECO:0000256" key="5">
    <source>
        <dbReference type="ARBA" id="ARBA00022786"/>
    </source>
</evidence>
<comment type="similarity">
    <text evidence="2">Belongs to the peptidase M67C family.</text>
</comment>
<dbReference type="InterPro" id="IPR015063">
    <property type="entry name" value="USP8_dimer"/>
</dbReference>
<dbReference type="PANTHER" id="PTHR12947:SF13">
    <property type="entry name" value="FI19924P1"/>
    <property type="match status" value="1"/>
</dbReference>
<dbReference type="GO" id="GO:0061578">
    <property type="term" value="F:K63-linked deubiquitinase activity"/>
    <property type="evidence" value="ECO:0007669"/>
    <property type="project" value="InterPro"/>
</dbReference>
<dbReference type="SUPFAM" id="SSF140856">
    <property type="entry name" value="USP8 N-terminal domain-like"/>
    <property type="match status" value="1"/>
</dbReference>
<keyword evidence="5" id="KW-0833">Ubl conjugation pathway</keyword>
<evidence type="ECO:0000256" key="2">
    <source>
        <dbReference type="ARBA" id="ARBA00010981"/>
    </source>
</evidence>
<gene>
    <name evidence="12" type="primary">100120288</name>
</gene>
<feature type="domain" description="MPN" evidence="11">
    <location>
        <begin position="243"/>
        <end position="372"/>
    </location>
</feature>
<dbReference type="InterPro" id="IPR044098">
    <property type="entry name" value="STAMBP/STALP-like_MPN"/>
</dbReference>
<feature type="region of interest" description="Disordered" evidence="10">
    <location>
        <begin position="1"/>
        <end position="20"/>
    </location>
</feature>
<dbReference type="PROSITE" id="PS50249">
    <property type="entry name" value="MPN"/>
    <property type="match status" value="1"/>
</dbReference>
<proteinExistence type="inferred from homology"/>
<evidence type="ECO:0000256" key="6">
    <source>
        <dbReference type="ARBA" id="ARBA00022801"/>
    </source>
</evidence>
<accession>A0A7M7J6D4</accession>
<evidence type="ECO:0000313" key="12">
    <source>
        <dbReference type="EnsemblMetazoa" id="XP_016843213"/>
    </source>
</evidence>
<keyword evidence="6" id="KW-0378">Hydrolase</keyword>
<evidence type="ECO:0000256" key="10">
    <source>
        <dbReference type="SAM" id="MobiDB-lite"/>
    </source>
</evidence>
<dbReference type="GO" id="GO:0046872">
    <property type="term" value="F:metal ion binding"/>
    <property type="evidence" value="ECO:0007669"/>
    <property type="project" value="UniProtKB-KW"/>
</dbReference>
<dbReference type="GO" id="GO:0006508">
    <property type="term" value="P:proteolysis"/>
    <property type="evidence" value="ECO:0007669"/>
    <property type="project" value="UniProtKB-KW"/>
</dbReference>
<dbReference type="SMART" id="SM00232">
    <property type="entry name" value="JAB_MPN"/>
    <property type="match status" value="1"/>
</dbReference>
<evidence type="ECO:0000256" key="3">
    <source>
        <dbReference type="ARBA" id="ARBA00022670"/>
    </source>
</evidence>
<dbReference type="Pfam" id="PF08969">
    <property type="entry name" value="USP8_dimer"/>
    <property type="match status" value="1"/>
</dbReference>
<dbReference type="FunFam" id="3.40.140.10:FF:000010">
    <property type="entry name" value="AMSH-like protease isoform X1"/>
    <property type="match status" value="1"/>
</dbReference>
<protein>
    <recommendedName>
        <fullName evidence="11">MPN domain-containing protein</fullName>
    </recommendedName>
</protein>
<feature type="region of interest" description="Disordered" evidence="10">
    <location>
        <begin position="204"/>
        <end position="237"/>
    </location>
</feature>
<sequence length="429" mass="49592">MEREKDKSDVKSHKQSLRNDMPKLISPETRLQHCFDTGKKFSFEVNNSIMRYYRSGKELIRQADVYTKEGDLEKGYILYIRCLTIFLEKLETHPEYHTIPANDKDHIKNTLKEIFPKTEALKKKLLEQYKHEYAKQKQEYEEQERIELERLRQEQQRLKEEEEERALQLNSSAHSGALKLGVAAGALTSADEFRLKRHVIPPKTYVPSQYDEQAQSSKDRKVPSVDRSTKPTSLTSGDRLRDIVVPSKLMQNFLKLAFSNTSNNIETCGILAGRLERNRLLVTHFLIPKQTGSPDSCVTHNEEDIFDFQDQHNLITLGWIHTHPTQTAFLSSVDLHTHCAYQLMMAEAIAIVCAPKYDETGFFHLTPDYGLNYIANCRETGFHPHPSEPPLFTVRHKCNHTSELTYSLTAKHFILDPLAPIEAVDLRRK</sequence>
<dbReference type="FunCoup" id="A0A7M7J6D4">
    <property type="interactions" value="1434"/>
</dbReference>